<feature type="region of interest" description="Disordered" evidence="1">
    <location>
        <begin position="16"/>
        <end position="76"/>
    </location>
</feature>
<evidence type="ECO:0000313" key="3">
    <source>
        <dbReference type="Proteomes" id="UP000594454"/>
    </source>
</evidence>
<accession>A0A7R8YQ28</accession>
<proteinExistence type="predicted"/>
<reference evidence="2 3" key="1">
    <citation type="submission" date="2020-11" db="EMBL/GenBank/DDBJ databases">
        <authorList>
            <person name="Wallbank WR R."/>
            <person name="Pardo Diaz C."/>
            <person name="Kozak K."/>
            <person name="Martin S."/>
            <person name="Jiggins C."/>
            <person name="Moest M."/>
            <person name="Warren A I."/>
            <person name="Generalovic N T."/>
            <person name="Byers J.R.P. K."/>
            <person name="Montejo-Kovacevich G."/>
            <person name="Yen C E."/>
        </authorList>
    </citation>
    <scope>NUCLEOTIDE SEQUENCE [LARGE SCALE GENOMIC DNA]</scope>
</reference>
<keyword evidence="3" id="KW-1185">Reference proteome</keyword>
<sequence>METWLIDVKQLRIPRPKFASVGGSPPTQRHSRRPYEPPRDYNMSPTDGDFATGSNNRSMKLENATEELRQNLQEKL</sequence>
<evidence type="ECO:0000256" key="1">
    <source>
        <dbReference type="SAM" id="MobiDB-lite"/>
    </source>
</evidence>
<evidence type="ECO:0000313" key="2">
    <source>
        <dbReference type="EMBL" id="CAD7081396.1"/>
    </source>
</evidence>
<name>A0A7R8YQ28_HERIL</name>
<dbReference type="AlphaFoldDB" id="A0A7R8YQ28"/>
<dbReference type="InParanoid" id="A0A7R8YQ28"/>
<dbReference type="Proteomes" id="UP000594454">
    <property type="component" value="Chromosome 2"/>
</dbReference>
<gene>
    <name evidence="2" type="ORF">HERILL_LOCUS4503</name>
</gene>
<protein>
    <submittedName>
        <fullName evidence="2">Uncharacterized protein</fullName>
    </submittedName>
</protein>
<organism evidence="2 3">
    <name type="scientific">Hermetia illucens</name>
    <name type="common">Black soldier fly</name>
    <dbReference type="NCBI Taxonomy" id="343691"/>
    <lineage>
        <taxon>Eukaryota</taxon>
        <taxon>Metazoa</taxon>
        <taxon>Ecdysozoa</taxon>
        <taxon>Arthropoda</taxon>
        <taxon>Hexapoda</taxon>
        <taxon>Insecta</taxon>
        <taxon>Pterygota</taxon>
        <taxon>Neoptera</taxon>
        <taxon>Endopterygota</taxon>
        <taxon>Diptera</taxon>
        <taxon>Brachycera</taxon>
        <taxon>Stratiomyomorpha</taxon>
        <taxon>Stratiomyidae</taxon>
        <taxon>Hermetiinae</taxon>
        <taxon>Hermetia</taxon>
    </lineage>
</organism>
<dbReference type="EMBL" id="LR899010">
    <property type="protein sequence ID" value="CAD7081396.1"/>
    <property type="molecule type" value="Genomic_DNA"/>
</dbReference>
<feature type="compositionally biased region" description="Basic and acidic residues" evidence="1">
    <location>
        <begin position="66"/>
        <end position="76"/>
    </location>
</feature>